<dbReference type="Proteomes" id="UP000310708">
    <property type="component" value="Unassembled WGS sequence"/>
</dbReference>
<evidence type="ECO:0000256" key="4">
    <source>
        <dbReference type="SAM" id="MobiDB-lite"/>
    </source>
</evidence>
<protein>
    <recommendedName>
        <fullName evidence="5">Asparagine synthetase domain-containing protein</fullName>
    </recommendedName>
</protein>
<evidence type="ECO:0000259" key="5">
    <source>
        <dbReference type="Pfam" id="PF00733"/>
    </source>
</evidence>
<feature type="domain" description="Asparagine synthetase" evidence="5">
    <location>
        <begin position="233"/>
        <end position="389"/>
    </location>
</feature>
<keyword evidence="1" id="KW-0028">Amino-acid biosynthesis</keyword>
<dbReference type="Gene3D" id="3.40.50.620">
    <property type="entry name" value="HUPs"/>
    <property type="match status" value="1"/>
</dbReference>
<gene>
    <name evidence="6" type="ORF">E3Q01_00472</name>
</gene>
<dbReference type="AlphaFoldDB" id="A0A4T0LSH2"/>
<dbReference type="PANTHER" id="PTHR45937">
    <property type="entry name" value="ASPARAGINE SYNTHETASE DOMAIN-CONTAINING PROTEIN 1"/>
    <property type="match status" value="1"/>
</dbReference>
<dbReference type="GO" id="GO:0006529">
    <property type="term" value="P:asparagine biosynthetic process"/>
    <property type="evidence" value="ECO:0007669"/>
    <property type="project" value="UniProtKB-KW"/>
</dbReference>
<name>A0A4T0LSH2_9BASI</name>
<keyword evidence="3" id="KW-0315">Glutamine amidotransferase</keyword>
<dbReference type="Pfam" id="PF00733">
    <property type="entry name" value="Asn_synthase"/>
    <property type="match status" value="2"/>
</dbReference>
<comment type="caution">
    <text evidence="6">The sequence shown here is derived from an EMBL/GenBank/DDBJ whole genome shotgun (WGS) entry which is preliminary data.</text>
</comment>
<dbReference type="SUPFAM" id="SSF56235">
    <property type="entry name" value="N-terminal nucleophile aminohydrolases (Ntn hydrolases)"/>
    <property type="match status" value="1"/>
</dbReference>
<keyword evidence="2" id="KW-0061">Asparagine biosynthesis</keyword>
<evidence type="ECO:0000256" key="1">
    <source>
        <dbReference type="ARBA" id="ARBA00022605"/>
    </source>
</evidence>
<dbReference type="GO" id="GO:0004066">
    <property type="term" value="F:asparagine synthase (glutamine-hydrolyzing) activity"/>
    <property type="evidence" value="ECO:0007669"/>
    <property type="project" value="InterPro"/>
</dbReference>
<reference evidence="6 7" key="1">
    <citation type="submission" date="2019-03" db="EMBL/GenBank/DDBJ databases">
        <title>Sequencing 25 genomes of Wallemia mellicola.</title>
        <authorList>
            <person name="Gostincar C."/>
        </authorList>
    </citation>
    <scope>NUCLEOTIDE SEQUENCE [LARGE SCALE GENOMIC DNA]</scope>
    <source>
        <strain evidence="6 7">EXF-757</strain>
    </source>
</reference>
<evidence type="ECO:0000256" key="3">
    <source>
        <dbReference type="ARBA" id="ARBA00022962"/>
    </source>
</evidence>
<evidence type="ECO:0000256" key="2">
    <source>
        <dbReference type="ARBA" id="ARBA00022888"/>
    </source>
</evidence>
<dbReference type="EMBL" id="SPRX01000004">
    <property type="protein sequence ID" value="TIC69180.1"/>
    <property type="molecule type" value="Genomic_DNA"/>
</dbReference>
<feature type="region of interest" description="Disordered" evidence="4">
    <location>
        <begin position="483"/>
        <end position="502"/>
    </location>
</feature>
<dbReference type="PANTHER" id="PTHR45937:SF1">
    <property type="entry name" value="ASPARAGINE SYNTHETASE DOMAIN-CONTAINING PROTEIN 1"/>
    <property type="match status" value="1"/>
</dbReference>
<dbReference type="InterPro" id="IPR029055">
    <property type="entry name" value="Ntn_hydrolases_N"/>
</dbReference>
<organism evidence="6 7">
    <name type="scientific">Wallemia mellicola</name>
    <dbReference type="NCBI Taxonomy" id="1708541"/>
    <lineage>
        <taxon>Eukaryota</taxon>
        <taxon>Fungi</taxon>
        <taxon>Dikarya</taxon>
        <taxon>Basidiomycota</taxon>
        <taxon>Wallemiomycotina</taxon>
        <taxon>Wallemiomycetes</taxon>
        <taxon>Wallemiales</taxon>
        <taxon>Wallemiaceae</taxon>
        <taxon>Wallemia</taxon>
    </lineage>
</organism>
<sequence length="509" mass="57113">MCGIIFHSIKQPIDYKDLVIRNKRRGPDYLSTKNTPAGYFTSTVLHLRGNTLTQQPLESDKGDILCYNGQIFDSFEVPDECNDGVLLLNILSGLSDDDLRDYLLNIADPCAFVYYSTSTRSTFFGRDTLGRRSLLMSSSDDGILVSSIPDPSLSWEECDATILYELKDDQSLIKHQRDTSIKLNRMIPEKDTVENIPCDILDQFRHILTQVVDRRVRSIPTHKETGSSLRECKVAVLFSGGIDCTMVAHLASKILPKSEPIELINVAFCATPNPSIDTLREVCSRAPDRQTAMEAVEELQKLHPGREFRLVNVDITAEDYNTEKQTIIELMYPKNTVMDLSLAAPLYFASRGQGYLYNSKEDYTAQARVLLSGLGADEALGGYGRHRVAYQKGGWDVLADELEMDLDRLPSRNLGRDDRVLSHHSREVRFPFLAQPLLRWLSTIPLHLKADFRQTELGDKRLLRTLAVSEGLVSASNRAKRAMQFGSRSSRMDGAGASKAKGDDIIKIN</sequence>
<dbReference type="InterPro" id="IPR001962">
    <property type="entry name" value="Asn_synthase"/>
</dbReference>
<dbReference type="SUPFAM" id="SSF52402">
    <property type="entry name" value="Adenine nucleotide alpha hydrolases-like"/>
    <property type="match status" value="1"/>
</dbReference>
<proteinExistence type="predicted"/>
<dbReference type="CDD" id="cd01991">
    <property type="entry name" value="Asn_synthase_B_C"/>
    <property type="match status" value="1"/>
</dbReference>
<feature type="domain" description="Asparagine synthetase" evidence="5">
    <location>
        <begin position="392"/>
        <end position="469"/>
    </location>
</feature>
<dbReference type="Gene3D" id="3.60.20.10">
    <property type="entry name" value="Glutamine Phosphoribosylpyrophosphate, subunit 1, domain 1"/>
    <property type="match status" value="1"/>
</dbReference>
<evidence type="ECO:0000313" key="7">
    <source>
        <dbReference type="Proteomes" id="UP000310708"/>
    </source>
</evidence>
<accession>A0A4T0LSH2</accession>
<evidence type="ECO:0000313" key="6">
    <source>
        <dbReference type="EMBL" id="TIC69180.1"/>
    </source>
</evidence>
<dbReference type="InterPro" id="IPR014729">
    <property type="entry name" value="Rossmann-like_a/b/a_fold"/>
</dbReference>
<dbReference type="InterPro" id="IPR051857">
    <property type="entry name" value="Asn_synthetase_domain"/>
</dbReference>